<comment type="caution">
    <text evidence="1">The sequence shown here is derived from an EMBL/GenBank/DDBJ whole genome shotgun (WGS) entry which is preliminary data.</text>
</comment>
<evidence type="ECO:0000313" key="1">
    <source>
        <dbReference type="EMBL" id="MCM8748556.1"/>
    </source>
</evidence>
<gene>
    <name evidence="1" type="ORF">NET02_05310</name>
</gene>
<sequence>MERPLVEQVPALTRDVTLHIERRAALPGEVRVPVGARVEPATVVLSAPSSVPRPVTVHVARELGLSPGVVRRHLTRPLGSQVTAGEPIASARRGLRTAQVTAPITGQLAEVDEQLGTVTVTPAVASVEYAALVHGDVIEADEAQRVTIKASGDRVAGAVLLGKEVYGPLRVLTDRPDRELPPDAIDERCRGAVVVAGMTVSSAALRRMASLGVAGVIVGSLSATSIQAVLGISGSDAQADLWAARLLHGSWSGGFTEAPVSVLVTEGFGRRPMARPLFDALATREGHDAALLFASSIRGETRPACLITRAGATGGREPVAVPVRDGVRVRLTDPGRLGQVGVCRGDPVLDLRLDGVARWAVVVEFDDGARRLVPLANLEVLVEP</sequence>
<reference evidence="1" key="1">
    <citation type="submission" date="2022-06" db="EMBL/GenBank/DDBJ databases">
        <title>CFH 74404 Thermomicrobiaceae sp.</title>
        <authorList>
            <person name="Ming H."/>
            <person name="Li W.-J."/>
            <person name="Zhao Z."/>
        </authorList>
    </citation>
    <scope>NUCLEOTIDE SEQUENCE</scope>
    <source>
        <strain evidence="1">CFH 74404</strain>
    </source>
</reference>
<dbReference type="EMBL" id="JAMSLR010000003">
    <property type="protein sequence ID" value="MCM8748556.1"/>
    <property type="molecule type" value="Genomic_DNA"/>
</dbReference>
<dbReference type="Proteomes" id="UP001165306">
    <property type="component" value="Unassembled WGS sequence"/>
</dbReference>
<dbReference type="AlphaFoldDB" id="A0AA41WAC7"/>
<accession>A0AA41WAC7</accession>
<dbReference type="RefSeq" id="WP_284056338.1">
    <property type="nucleotide sequence ID" value="NZ_JAMSLR010000003.1"/>
</dbReference>
<evidence type="ECO:0008006" key="3">
    <source>
        <dbReference type="Google" id="ProtNLM"/>
    </source>
</evidence>
<keyword evidence="2" id="KW-1185">Reference proteome</keyword>
<proteinExistence type="predicted"/>
<evidence type="ECO:0000313" key="2">
    <source>
        <dbReference type="Proteomes" id="UP001165306"/>
    </source>
</evidence>
<organism evidence="1 2">
    <name type="scientific">Thermalbibacter longus</name>
    <dbReference type="NCBI Taxonomy" id="2951981"/>
    <lineage>
        <taxon>Bacteria</taxon>
        <taxon>Pseudomonadati</taxon>
        <taxon>Thermomicrobiota</taxon>
        <taxon>Thermomicrobia</taxon>
        <taxon>Thermomicrobiales</taxon>
        <taxon>Thermomicrobiaceae</taxon>
        <taxon>Thermalbibacter</taxon>
    </lineage>
</organism>
<name>A0AA41WAC7_9BACT</name>
<protein>
    <recommendedName>
        <fullName evidence="3">RnfC Barrel sandwich hybrid domain-containing protein</fullName>
    </recommendedName>
</protein>